<evidence type="ECO:0000256" key="4">
    <source>
        <dbReference type="ARBA" id="ARBA00006432"/>
    </source>
</evidence>
<dbReference type="PROSITE" id="PS00455">
    <property type="entry name" value="AMP_BINDING"/>
    <property type="match status" value="1"/>
</dbReference>
<feature type="domain" description="AMP-binding enzyme C-terminal" evidence="16">
    <location>
        <begin position="478"/>
        <end position="552"/>
    </location>
</feature>
<evidence type="ECO:0000256" key="12">
    <source>
        <dbReference type="ARBA" id="ARBA00026121"/>
    </source>
</evidence>
<dbReference type="EMBL" id="MUBC01000024">
    <property type="protein sequence ID" value="ONM43645.1"/>
    <property type="molecule type" value="Genomic_DNA"/>
</dbReference>
<dbReference type="InterPro" id="IPR000873">
    <property type="entry name" value="AMP-dep_synth/lig_dom"/>
</dbReference>
<dbReference type="Gene3D" id="3.40.50.12780">
    <property type="entry name" value="N-terminal domain of ligase-like"/>
    <property type="match status" value="1"/>
</dbReference>
<dbReference type="STRING" id="254161.SAMN05216256_10721"/>
<evidence type="ECO:0000256" key="6">
    <source>
        <dbReference type="ARBA" id="ARBA00022741"/>
    </source>
</evidence>
<keyword evidence="11" id="KW-0472">Membrane</keyword>
<sequence>MDASFWADKRPQGIPNDIDLSQYSSIIDVFNQACVKHAQLPAFSNMGVTLSYADLDRYSAAFAAYLQQHTALQPGDRIAIQMPNVLQFPIAVFGAIRAGLVVVNTNPLYTAREMRHQFKDSGARALIFMNMFGHLVEEVLPDTEIEFLFEARLGDMLPGLKGTLINAAVKHVKKMVPSYSLPKAVSFKAALKRCKGQRPTAVTRTLEDVAVLQYTGGTTGVAKGAMLTHGNLVANMLQVYANMQQIDSEGKKISGEPGEVIIAPLPLYHIFAFTVNCMCMMIAGHHNVLISNPRDIPGFIEELKKWQFSSVVGLNTLFVALMDHPDFDKLDFSRLKSTGSGGTALVKATAERWEKRTGCRIGEGYGLTECSPVVTSSPGDGLARIGSVGLPAPGTALKVIDENGVEQGIGERGELCVKGPQVMKGYWNRPEATDEVLDAEGWFRTGDVAIIDEDGFVSIVDRIKDLIIVSGFNVYPNEIEDVVAAHPKVANAAAIGVPDEKSGEAVKLFVVPNDKSLTIDELKEYCRANFTGYKVPKQYEIRESLPMSAVGKILRRELRDE</sequence>
<dbReference type="FunFam" id="3.30.300.30:FF:000006">
    <property type="entry name" value="Long-chain-fatty-acid--CoA ligase FadD"/>
    <property type="match status" value="1"/>
</dbReference>
<dbReference type="InterPro" id="IPR045851">
    <property type="entry name" value="AMP-bd_C_sf"/>
</dbReference>
<evidence type="ECO:0000256" key="5">
    <source>
        <dbReference type="ARBA" id="ARBA00022598"/>
    </source>
</evidence>
<dbReference type="PANTHER" id="PTHR43767:SF8">
    <property type="entry name" value="LONG-CHAIN-FATTY-ACID--COA LIGASE"/>
    <property type="match status" value="1"/>
</dbReference>
<evidence type="ECO:0000256" key="2">
    <source>
        <dbReference type="ARBA" id="ARBA00004170"/>
    </source>
</evidence>
<keyword evidence="18" id="KW-1185">Reference proteome</keyword>
<dbReference type="GO" id="GO:0004467">
    <property type="term" value="F:long-chain fatty acid-CoA ligase activity"/>
    <property type="evidence" value="ECO:0007669"/>
    <property type="project" value="UniProtKB-EC"/>
</dbReference>
<evidence type="ECO:0000256" key="10">
    <source>
        <dbReference type="ARBA" id="ARBA00023098"/>
    </source>
</evidence>
<evidence type="ECO:0000256" key="9">
    <source>
        <dbReference type="ARBA" id="ARBA00022842"/>
    </source>
</evidence>
<keyword evidence="7" id="KW-0276">Fatty acid metabolism</keyword>
<dbReference type="FunFam" id="3.40.50.12780:FF:000003">
    <property type="entry name" value="Long-chain-fatty-acid--CoA ligase FadD"/>
    <property type="match status" value="1"/>
</dbReference>
<comment type="subcellular location">
    <subcellularLocation>
        <location evidence="2">Membrane</location>
        <topology evidence="2">Peripheral membrane protein</topology>
    </subcellularLocation>
</comment>
<comment type="caution">
    <text evidence="17">The sequence shown here is derived from an EMBL/GenBank/DDBJ whole genome shotgun (WGS) entry which is preliminary data.</text>
</comment>
<comment type="pathway">
    <text evidence="3">Lipid metabolism; fatty acid beta-oxidation.</text>
</comment>
<dbReference type="InterPro" id="IPR025110">
    <property type="entry name" value="AMP-bd_C"/>
</dbReference>
<dbReference type="Pfam" id="PF00501">
    <property type="entry name" value="AMP-binding"/>
    <property type="match status" value="1"/>
</dbReference>
<dbReference type="GO" id="GO:0016020">
    <property type="term" value="C:membrane"/>
    <property type="evidence" value="ECO:0007669"/>
    <property type="project" value="UniProtKB-SubCell"/>
</dbReference>
<evidence type="ECO:0000256" key="13">
    <source>
        <dbReference type="ARBA" id="ARBA00039545"/>
    </source>
</evidence>
<gene>
    <name evidence="17" type="ORF">BXT89_11830</name>
</gene>
<keyword evidence="5 17" id="KW-0436">Ligase</keyword>
<evidence type="ECO:0000256" key="8">
    <source>
        <dbReference type="ARBA" id="ARBA00022840"/>
    </source>
</evidence>
<keyword evidence="9" id="KW-0460">Magnesium</keyword>
<reference evidence="17 18" key="1">
    <citation type="submission" date="2017-01" db="EMBL/GenBank/DDBJ databases">
        <title>Draft genome sequence of Pseudomonas pachastrellae type strain CCUG 46540T from a deep sea.</title>
        <authorList>
            <person name="Gomila M."/>
            <person name="Mulet M."/>
            <person name="Lalucat J."/>
            <person name="Garcia-Valdes E."/>
        </authorList>
    </citation>
    <scope>NUCLEOTIDE SEQUENCE [LARGE SCALE GENOMIC DNA]</scope>
    <source>
        <strain evidence="17 18">CCUG 46540</strain>
    </source>
</reference>
<evidence type="ECO:0000256" key="11">
    <source>
        <dbReference type="ARBA" id="ARBA00023136"/>
    </source>
</evidence>
<dbReference type="InterPro" id="IPR042099">
    <property type="entry name" value="ANL_N_sf"/>
</dbReference>
<dbReference type="NCBIfam" id="NF009139">
    <property type="entry name" value="PRK12492.1"/>
    <property type="match status" value="1"/>
</dbReference>
<dbReference type="Pfam" id="PF13193">
    <property type="entry name" value="AMP-binding_C"/>
    <property type="match status" value="1"/>
</dbReference>
<dbReference type="Proteomes" id="UP000242847">
    <property type="component" value="Unassembled WGS sequence"/>
</dbReference>
<comment type="cofactor">
    <cofactor evidence="1">
        <name>Mg(2+)</name>
        <dbReference type="ChEBI" id="CHEBI:18420"/>
    </cofactor>
</comment>
<proteinExistence type="inferred from homology"/>
<evidence type="ECO:0000256" key="1">
    <source>
        <dbReference type="ARBA" id="ARBA00001946"/>
    </source>
</evidence>
<evidence type="ECO:0000313" key="18">
    <source>
        <dbReference type="Proteomes" id="UP000242847"/>
    </source>
</evidence>
<evidence type="ECO:0000256" key="14">
    <source>
        <dbReference type="ARBA" id="ARBA00042773"/>
    </source>
</evidence>
<dbReference type="PANTHER" id="PTHR43767">
    <property type="entry name" value="LONG-CHAIN-FATTY-ACID--COA LIGASE"/>
    <property type="match status" value="1"/>
</dbReference>
<organism evidence="17 18">
    <name type="scientific">Halopseudomonas pachastrellae</name>
    <dbReference type="NCBI Taxonomy" id="254161"/>
    <lineage>
        <taxon>Bacteria</taxon>
        <taxon>Pseudomonadati</taxon>
        <taxon>Pseudomonadota</taxon>
        <taxon>Gammaproteobacteria</taxon>
        <taxon>Pseudomonadales</taxon>
        <taxon>Pseudomonadaceae</taxon>
        <taxon>Halopseudomonas</taxon>
    </lineage>
</organism>
<protein>
    <recommendedName>
        <fullName evidence="13">Long-chain-fatty-acid--CoA ligase</fullName>
        <ecNumber evidence="12">6.2.1.3</ecNumber>
    </recommendedName>
    <alternativeName>
        <fullName evidence="14">Long-chain acyl-CoA synthetase</fullName>
    </alternativeName>
</protein>
<evidence type="ECO:0000259" key="16">
    <source>
        <dbReference type="Pfam" id="PF13193"/>
    </source>
</evidence>
<dbReference type="RefSeq" id="WP_083727877.1">
    <property type="nucleotide sequence ID" value="NZ_FOUD01000007.1"/>
</dbReference>
<evidence type="ECO:0000256" key="7">
    <source>
        <dbReference type="ARBA" id="ARBA00022832"/>
    </source>
</evidence>
<keyword evidence="10" id="KW-0443">Lipid metabolism</keyword>
<comment type="similarity">
    <text evidence="4">Belongs to the ATP-dependent AMP-binding enzyme family.</text>
</comment>
<keyword evidence="8" id="KW-0067">ATP-binding</keyword>
<dbReference type="GO" id="GO:0005524">
    <property type="term" value="F:ATP binding"/>
    <property type="evidence" value="ECO:0007669"/>
    <property type="project" value="UniProtKB-KW"/>
</dbReference>
<dbReference type="Gene3D" id="3.30.300.30">
    <property type="match status" value="1"/>
</dbReference>
<dbReference type="EC" id="6.2.1.3" evidence="12"/>
<evidence type="ECO:0000313" key="17">
    <source>
        <dbReference type="EMBL" id="ONM43645.1"/>
    </source>
</evidence>
<accession>A0A1S8DDY0</accession>
<dbReference type="AlphaFoldDB" id="A0A1S8DDY0"/>
<keyword evidence="6" id="KW-0547">Nucleotide-binding</keyword>
<dbReference type="InterPro" id="IPR020845">
    <property type="entry name" value="AMP-binding_CS"/>
</dbReference>
<evidence type="ECO:0000259" key="15">
    <source>
        <dbReference type="Pfam" id="PF00501"/>
    </source>
</evidence>
<name>A0A1S8DDY0_9GAMM</name>
<dbReference type="OrthoDB" id="9803968at2"/>
<dbReference type="InterPro" id="IPR050237">
    <property type="entry name" value="ATP-dep_AMP-bd_enzyme"/>
</dbReference>
<feature type="domain" description="AMP-dependent synthetase/ligase" evidence="15">
    <location>
        <begin position="31"/>
        <end position="427"/>
    </location>
</feature>
<evidence type="ECO:0000256" key="3">
    <source>
        <dbReference type="ARBA" id="ARBA00005005"/>
    </source>
</evidence>
<dbReference type="SUPFAM" id="SSF56801">
    <property type="entry name" value="Acetyl-CoA synthetase-like"/>
    <property type="match status" value="1"/>
</dbReference>
<dbReference type="CDD" id="cd05936">
    <property type="entry name" value="FC-FACS_FadD_like"/>
    <property type="match status" value="1"/>
</dbReference>